<keyword evidence="2" id="KW-1185">Reference proteome</keyword>
<dbReference type="EMBL" id="JANPWB010000010">
    <property type="protein sequence ID" value="KAJ1142293.1"/>
    <property type="molecule type" value="Genomic_DNA"/>
</dbReference>
<reference evidence="1" key="1">
    <citation type="journal article" date="2022" name="bioRxiv">
        <title>Sequencing and chromosome-scale assembly of the giantPleurodeles waltlgenome.</title>
        <authorList>
            <person name="Brown T."/>
            <person name="Elewa A."/>
            <person name="Iarovenko S."/>
            <person name="Subramanian E."/>
            <person name="Araus A.J."/>
            <person name="Petzold A."/>
            <person name="Susuki M."/>
            <person name="Suzuki K.-i.T."/>
            <person name="Hayashi T."/>
            <person name="Toyoda A."/>
            <person name="Oliveira C."/>
            <person name="Osipova E."/>
            <person name="Leigh N.D."/>
            <person name="Simon A."/>
            <person name="Yun M.H."/>
        </authorList>
    </citation>
    <scope>NUCLEOTIDE SEQUENCE</scope>
    <source>
        <strain evidence="1">20211129_DDA</strain>
        <tissue evidence="1">Liver</tissue>
    </source>
</reference>
<dbReference type="AlphaFoldDB" id="A0AAV7QV18"/>
<sequence length="125" mass="14183">MKGRMRGPEEQGGWCRRLSATPSQVRLPIRYGGERRGDGAKARDKPEEQMLSFCWLDAATIRVIPRETGEDLQHAITMATSRFPLVAQFALLEMVHFRTSSSFQTRESRIKSILIGLNKASIDNY</sequence>
<accession>A0AAV7QV18</accession>
<gene>
    <name evidence="1" type="ORF">NDU88_008620</name>
</gene>
<organism evidence="1 2">
    <name type="scientific">Pleurodeles waltl</name>
    <name type="common">Iberian ribbed newt</name>
    <dbReference type="NCBI Taxonomy" id="8319"/>
    <lineage>
        <taxon>Eukaryota</taxon>
        <taxon>Metazoa</taxon>
        <taxon>Chordata</taxon>
        <taxon>Craniata</taxon>
        <taxon>Vertebrata</taxon>
        <taxon>Euteleostomi</taxon>
        <taxon>Amphibia</taxon>
        <taxon>Batrachia</taxon>
        <taxon>Caudata</taxon>
        <taxon>Salamandroidea</taxon>
        <taxon>Salamandridae</taxon>
        <taxon>Pleurodelinae</taxon>
        <taxon>Pleurodeles</taxon>
    </lineage>
</organism>
<dbReference type="Proteomes" id="UP001066276">
    <property type="component" value="Chromosome 6"/>
</dbReference>
<proteinExistence type="predicted"/>
<evidence type="ECO:0000313" key="1">
    <source>
        <dbReference type="EMBL" id="KAJ1142293.1"/>
    </source>
</evidence>
<protein>
    <submittedName>
        <fullName evidence="1">Uncharacterized protein</fullName>
    </submittedName>
</protein>
<evidence type="ECO:0000313" key="2">
    <source>
        <dbReference type="Proteomes" id="UP001066276"/>
    </source>
</evidence>
<comment type="caution">
    <text evidence="1">The sequence shown here is derived from an EMBL/GenBank/DDBJ whole genome shotgun (WGS) entry which is preliminary data.</text>
</comment>
<name>A0AAV7QV18_PLEWA</name>